<feature type="domain" description="Fibronectin type-III" evidence="1">
    <location>
        <begin position="117"/>
        <end position="210"/>
    </location>
</feature>
<evidence type="ECO:0000313" key="2">
    <source>
        <dbReference type="EMBL" id="CAD7423760.1"/>
    </source>
</evidence>
<dbReference type="Gene3D" id="2.60.40.10">
    <property type="entry name" value="Immunoglobulins"/>
    <property type="match status" value="1"/>
</dbReference>
<dbReference type="AlphaFoldDB" id="A0A7R9DXZ3"/>
<gene>
    <name evidence="2" type="ORF">TMSB3V08_LOCUS735</name>
</gene>
<proteinExistence type="predicted"/>
<dbReference type="InterPro" id="IPR036116">
    <property type="entry name" value="FN3_sf"/>
</dbReference>
<accession>A0A7R9DXZ3</accession>
<dbReference type="SUPFAM" id="SSF49265">
    <property type="entry name" value="Fibronectin type III"/>
    <property type="match status" value="1"/>
</dbReference>
<evidence type="ECO:0000259" key="1">
    <source>
        <dbReference type="PROSITE" id="PS50853"/>
    </source>
</evidence>
<dbReference type="InterPro" id="IPR003961">
    <property type="entry name" value="FN3_dom"/>
</dbReference>
<name>A0A7R9DXZ3_9NEOP</name>
<organism evidence="2">
    <name type="scientific">Timema monikensis</name>
    <dbReference type="NCBI Taxonomy" id="170555"/>
    <lineage>
        <taxon>Eukaryota</taxon>
        <taxon>Metazoa</taxon>
        <taxon>Ecdysozoa</taxon>
        <taxon>Arthropoda</taxon>
        <taxon>Hexapoda</taxon>
        <taxon>Insecta</taxon>
        <taxon>Pterygota</taxon>
        <taxon>Neoptera</taxon>
        <taxon>Polyneoptera</taxon>
        <taxon>Phasmatodea</taxon>
        <taxon>Timematodea</taxon>
        <taxon>Timematoidea</taxon>
        <taxon>Timematidae</taxon>
        <taxon>Timema</taxon>
    </lineage>
</organism>
<protein>
    <recommendedName>
        <fullName evidence="1">Fibronectin type-III domain-containing protein</fullName>
    </recommendedName>
</protein>
<dbReference type="CDD" id="cd00063">
    <property type="entry name" value="FN3"/>
    <property type="match status" value="1"/>
</dbReference>
<dbReference type="PROSITE" id="PS50853">
    <property type="entry name" value="FN3"/>
    <property type="match status" value="1"/>
</dbReference>
<dbReference type="EMBL" id="OB792706">
    <property type="protein sequence ID" value="CAD7423760.1"/>
    <property type="molecule type" value="Genomic_DNA"/>
</dbReference>
<dbReference type="Pfam" id="PF00041">
    <property type="entry name" value="fn3"/>
    <property type="match status" value="1"/>
</dbReference>
<sequence>MQLTDNVVAKSGIIEPISRLYINSTTSLITAQWTASNSSSECIEGYEVCWNRSSLIFTNTTCSNVSASTTSHSYSEQHENCIDYTATITTLGVNGLRSNPRFTSISISPLNVNDSTMIQSVNVVNVTGRNVVLSWEPVYDESPCASYYSVCHLEHNSRGQPNCLAVDKTRNNITLQLLKSYTRYNVNVSAVFPDQTQSDVVVTNFRTADVTPGVDQTADDGEIKWPRGLTHYSCVGVDYLRRGDRSSVPVR</sequence>
<reference evidence="2" key="1">
    <citation type="submission" date="2020-11" db="EMBL/GenBank/DDBJ databases">
        <authorList>
            <person name="Tran Van P."/>
        </authorList>
    </citation>
    <scope>NUCLEOTIDE SEQUENCE</scope>
</reference>
<dbReference type="InterPro" id="IPR013783">
    <property type="entry name" value="Ig-like_fold"/>
</dbReference>
<dbReference type="SMART" id="SM00060">
    <property type="entry name" value="FN3"/>
    <property type="match status" value="1"/>
</dbReference>